<dbReference type="EMBL" id="CP000482">
    <property type="protein sequence ID" value="ABK98642.1"/>
    <property type="molecule type" value="Genomic_DNA"/>
</dbReference>
<evidence type="ECO:0000313" key="2">
    <source>
        <dbReference type="EMBL" id="ABK98642.1"/>
    </source>
</evidence>
<feature type="region of interest" description="Disordered" evidence="1">
    <location>
        <begin position="1"/>
        <end position="20"/>
    </location>
</feature>
<dbReference type="HOGENOM" id="CLU_2586598_0_0_7"/>
<reference evidence="2 3" key="1">
    <citation type="submission" date="2006-10" db="EMBL/GenBank/DDBJ databases">
        <title>Complete sequence of chromosome of Pelobacter propionicus DSM 2379.</title>
        <authorList>
            <consortium name="US DOE Joint Genome Institute"/>
            <person name="Copeland A."/>
            <person name="Lucas S."/>
            <person name="Lapidus A."/>
            <person name="Barry K."/>
            <person name="Detter J.C."/>
            <person name="Glavina del Rio T."/>
            <person name="Hammon N."/>
            <person name="Israni S."/>
            <person name="Dalin E."/>
            <person name="Tice H."/>
            <person name="Pitluck S."/>
            <person name="Saunders E."/>
            <person name="Brettin T."/>
            <person name="Bruce D."/>
            <person name="Han C."/>
            <person name="Tapia R."/>
            <person name="Schmutz J."/>
            <person name="Larimer F."/>
            <person name="Land M."/>
            <person name="Hauser L."/>
            <person name="Kyrpides N."/>
            <person name="Kim E."/>
            <person name="Lovley D."/>
            <person name="Richardson P."/>
        </authorList>
    </citation>
    <scope>NUCLEOTIDE SEQUENCE [LARGE SCALE GENOMIC DNA]</scope>
    <source>
        <strain evidence="3">DSM 2379 / NBRC 103807 / OttBd1</strain>
    </source>
</reference>
<dbReference type="KEGG" id="ppd:Ppro_1016"/>
<sequence length="80" mass="9238">MLVQDDVMAKTQDKTTSGKSPYISPAELAVRWDCARSSVDRIARRERFTRICLGEGRNGMVRYDREEVYAYEASCRIVMQ</sequence>
<keyword evidence="3" id="KW-1185">Reference proteome</keyword>
<organism evidence="2 3">
    <name type="scientific">Pelobacter propionicus (strain DSM 2379 / NBRC 103807 / OttBd1)</name>
    <dbReference type="NCBI Taxonomy" id="338966"/>
    <lineage>
        <taxon>Bacteria</taxon>
        <taxon>Pseudomonadati</taxon>
        <taxon>Thermodesulfobacteriota</taxon>
        <taxon>Desulfuromonadia</taxon>
        <taxon>Desulfuromonadales</taxon>
        <taxon>Desulfuromonadaceae</taxon>
        <taxon>Pelobacter</taxon>
    </lineage>
</organism>
<dbReference type="AlphaFoldDB" id="A1AMS2"/>
<dbReference type="Proteomes" id="UP000006732">
    <property type="component" value="Chromosome"/>
</dbReference>
<protein>
    <recommendedName>
        <fullName evidence="4">Helix-turn-helix domain-containing protein</fullName>
    </recommendedName>
</protein>
<name>A1AMS2_PELPD</name>
<evidence type="ECO:0000256" key="1">
    <source>
        <dbReference type="SAM" id="MobiDB-lite"/>
    </source>
</evidence>
<proteinExistence type="predicted"/>
<evidence type="ECO:0000313" key="3">
    <source>
        <dbReference type="Proteomes" id="UP000006732"/>
    </source>
</evidence>
<gene>
    <name evidence="2" type="ordered locus">Ppro_1016</name>
</gene>
<evidence type="ECO:0008006" key="4">
    <source>
        <dbReference type="Google" id="ProtNLM"/>
    </source>
</evidence>
<accession>A1AMS2</accession>